<dbReference type="InterPro" id="IPR043128">
    <property type="entry name" value="Rev_trsase/Diguanyl_cyclase"/>
</dbReference>
<dbReference type="Proteomes" id="UP000567293">
    <property type="component" value="Unassembled WGS sequence"/>
</dbReference>
<evidence type="ECO:0000256" key="1">
    <source>
        <dbReference type="SAM" id="Phobius"/>
    </source>
</evidence>
<dbReference type="Gene3D" id="3.30.70.270">
    <property type="match status" value="1"/>
</dbReference>
<dbReference type="Pfam" id="PF00990">
    <property type="entry name" value="GGDEF"/>
    <property type="match status" value="1"/>
</dbReference>
<dbReference type="NCBIfam" id="TIGR00254">
    <property type="entry name" value="GGDEF"/>
    <property type="match status" value="1"/>
</dbReference>
<accession>A0A7V8NSZ8</accession>
<keyword evidence="4" id="KW-1185">Reference proteome</keyword>
<protein>
    <submittedName>
        <fullName evidence="3">GGDEF domain-containing protein</fullName>
    </submittedName>
</protein>
<dbReference type="AlphaFoldDB" id="A0A7V8NSZ8"/>
<keyword evidence="1" id="KW-0472">Membrane</keyword>
<proteinExistence type="predicted"/>
<dbReference type="PANTHER" id="PTHR33121">
    <property type="entry name" value="CYCLIC DI-GMP PHOSPHODIESTERASE PDEF"/>
    <property type="match status" value="1"/>
</dbReference>
<dbReference type="CDD" id="cd01949">
    <property type="entry name" value="GGDEF"/>
    <property type="match status" value="1"/>
</dbReference>
<keyword evidence="1" id="KW-0812">Transmembrane</keyword>
<organism evidence="3 4">
    <name type="scientific">Candidatus Acidiferrum panamense</name>
    <dbReference type="NCBI Taxonomy" id="2741543"/>
    <lineage>
        <taxon>Bacteria</taxon>
        <taxon>Pseudomonadati</taxon>
        <taxon>Acidobacteriota</taxon>
        <taxon>Terriglobia</taxon>
        <taxon>Candidatus Acidiferrales</taxon>
        <taxon>Candidatus Acidiferrum</taxon>
    </lineage>
</organism>
<keyword evidence="1" id="KW-1133">Transmembrane helix</keyword>
<comment type="caution">
    <text evidence="3">The sequence shown here is derived from an EMBL/GenBank/DDBJ whole genome shotgun (WGS) entry which is preliminary data.</text>
</comment>
<dbReference type="GO" id="GO:0071111">
    <property type="term" value="F:cyclic-guanylate-specific phosphodiesterase activity"/>
    <property type="evidence" value="ECO:0007669"/>
    <property type="project" value="InterPro"/>
</dbReference>
<feature type="transmembrane region" description="Helical" evidence="1">
    <location>
        <begin position="31"/>
        <end position="51"/>
    </location>
</feature>
<dbReference type="PANTHER" id="PTHR33121:SF70">
    <property type="entry name" value="SIGNALING PROTEIN YKOW"/>
    <property type="match status" value="1"/>
</dbReference>
<name>A0A7V8NSZ8_9BACT</name>
<dbReference type="InterPro" id="IPR000160">
    <property type="entry name" value="GGDEF_dom"/>
</dbReference>
<feature type="transmembrane region" description="Helical" evidence="1">
    <location>
        <begin position="71"/>
        <end position="88"/>
    </location>
</feature>
<dbReference type="EMBL" id="JACDQQ010001743">
    <property type="protein sequence ID" value="MBA0086917.1"/>
    <property type="molecule type" value="Genomic_DNA"/>
</dbReference>
<gene>
    <name evidence="3" type="ORF">HRJ53_18200</name>
</gene>
<sequence length="278" mass="31493">MRTKSSPLEGPTTYYAQTAEIDLEKLGRREWWLWFSALAATTLSAATLLLTAFSRLFRHKDHFYEMSPEQARWGVLCLLLLFNGWMLYRQRMFRKWRERTIAPRAGSEDPTARIDETAAVDPVTGLYTRTSALLHLGKEIARAKRQNTALSLATIHLEDLPDLSRQYGKTAVDQALKEFTRRLKEVSRGSDYAVRLGVDDFLLVLPKCNVGEVSQVLNRMGSMELECAGRKISLAYTTGWVDYQPGDMPSDLLKRASQLLDLYGDATKDRYAATGTSN</sequence>
<evidence type="ECO:0000313" key="4">
    <source>
        <dbReference type="Proteomes" id="UP000567293"/>
    </source>
</evidence>
<reference evidence="3" key="1">
    <citation type="submission" date="2020-06" db="EMBL/GenBank/DDBJ databases">
        <title>Legume-microbial interactions unlock mineral nutrients during tropical forest succession.</title>
        <authorList>
            <person name="Epihov D.Z."/>
        </authorList>
    </citation>
    <scope>NUCLEOTIDE SEQUENCE [LARGE SCALE GENOMIC DNA]</scope>
    <source>
        <strain evidence="3">Pan2503</strain>
    </source>
</reference>
<evidence type="ECO:0000259" key="2">
    <source>
        <dbReference type="PROSITE" id="PS50887"/>
    </source>
</evidence>
<evidence type="ECO:0000313" key="3">
    <source>
        <dbReference type="EMBL" id="MBA0086917.1"/>
    </source>
</evidence>
<dbReference type="InterPro" id="IPR050706">
    <property type="entry name" value="Cyclic-di-GMP_PDE-like"/>
</dbReference>
<dbReference type="SUPFAM" id="SSF55073">
    <property type="entry name" value="Nucleotide cyclase"/>
    <property type="match status" value="1"/>
</dbReference>
<feature type="domain" description="GGDEF" evidence="2">
    <location>
        <begin position="148"/>
        <end position="276"/>
    </location>
</feature>
<dbReference type="SMART" id="SM00267">
    <property type="entry name" value="GGDEF"/>
    <property type="match status" value="1"/>
</dbReference>
<dbReference type="PROSITE" id="PS50887">
    <property type="entry name" value="GGDEF"/>
    <property type="match status" value="1"/>
</dbReference>
<dbReference type="InterPro" id="IPR029787">
    <property type="entry name" value="Nucleotide_cyclase"/>
</dbReference>